<name>A0A645HXX0_9ZZZZ</name>
<organism evidence="1">
    <name type="scientific">bioreactor metagenome</name>
    <dbReference type="NCBI Taxonomy" id="1076179"/>
    <lineage>
        <taxon>unclassified sequences</taxon>
        <taxon>metagenomes</taxon>
        <taxon>ecological metagenomes</taxon>
    </lineage>
</organism>
<protein>
    <submittedName>
        <fullName evidence="1">Uncharacterized protein</fullName>
    </submittedName>
</protein>
<dbReference type="AlphaFoldDB" id="A0A645HXX0"/>
<proteinExistence type="predicted"/>
<accession>A0A645HXX0</accession>
<sequence length="207" mass="23053">MGEHQIGGIFPEGQTAVMRLGHGVHICRIAPPSVFLTAGAVFNTGKNRAFLIAVAGSDREGQCGILRQIGLHRVAFHNEVDGLRIELSLDRNAVQNNFSVLIIGGGGHHPVIAVQRQFHRWIYINANIGDRCLYGIIPAETDHQHQHGTGCRKRFSPYWPSNLARTALFALHLQKPHSGGFQFFGRFDVVKRILYSIRQSHHLPAFL</sequence>
<dbReference type="EMBL" id="VSSQ01101697">
    <property type="protein sequence ID" value="MPN43352.1"/>
    <property type="molecule type" value="Genomic_DNA"/>
</dbReference>
<gene>
    <name evidence="1" type="ORF">SDC9_190911</name>
</gene>
<evidence type="ECO:0000313" key="1">
    <source>
        <dbReference type="EMBL" id="MPN43352.1"/>
    </source>
</evidence>
<reference evidence="1" key="1">
    <citation type="submission" date="2019-08" db="EMBL/GenBank/DDBJ databases">
        <authorList>
            <person name="Kucharzyk K."/>
            <person name="Murdoch R.W."/>
            <person name="Higgins S."/>
            <person name="Loffler F."/>
        </authorList>
    </citation>
    <scope>NUCLEOTIDE SEQUENCE</scope>
</reference>
<comment type="caution">
    <text evidence="1">The sequence shown here is derived from an EMBL/GenBank/DDBJ whole genome shotgun (WGS) entry which is preliminary data.</text>
</comment>